<dbReference type="PANTHER" id="PTHR46206">
    <property type="entry name" value="CYTOCHROME P450"/>
    <property type="match status" value="1"/>
</dbReference>
<keyword evidence="5 9" id="KW-0479">Metal-binding</keyword>
<evidence type="ECO:0000256" key="5">
    <source>
        <dbReference type="ARBA" id="ARBA00022723"/>
    </source>
</evidence>
<dbReference type="AlphaFoldDB" id="A0A6A5ZMZ4"/>
<dbReference type="PANTHER" id="PTHR46206:SF2">
    <property type="entry name" value="CYTOCHROME P450 MONOOXYGENASE AUSG-RELATED"/>
    <property type="match status" value="1"/>
</dbReference>
<comment type="cofactor">
    <cofactor evidence="1 9">
        <name>heme</name>
        <dbReference type="ChEBI" id="CHEBI:30413"/>
    </cofactor>
</comment>
<evidence type="ECO:0000256" key="2">
    <source>
        <dbReference type="ARBA" id="ARBA00004685"/>
    </source>
</evidence>
<dbReference type="OrthoDB" id="1844152at2759"/>
<sequence>MGARMEIIDFETISVDTVGREAIHAIALGGLDYGDTLRAAIVKTGPFTSLILNHVGSVGGIQRFCITSQRQRTVDVRIFGAKVRFVEIQADIEKPLPGFPLVGLPEDGLSPKAAWTKSGFKVLAKGLREHTGAFQVMTGTGPKIIVPNRFAEEFRKHENANLCQTFGQDFFAGWRGFDGITFLTKHERTFSLGLVADAIVNEARVSIFNIFETPKEWLEIQLKDKIGELVARLSSRAFLGEELCRNPKWLQIAQKHTMDIVLWPIAYWLNPFTARLRRQIEKHKERVQQALAAGKKPEKGSDALGWMVMQAGGRDIDYAAGQLGMSVVGIHTTTEALSEAIVDLCNNPDLFEPLRSEIVEVVQKEGWSRAALYQMKLMDSFLKESQRMHPSSAVTVNRLLLGNIRLSDGTMLPKGARMFIAGRFFDPTLYPDPDKFDAYRFLQARSQDGQSNNWQHTSMTPEHLGFGYGDHGCPGRFFASAELKIALSFLLLHYDWQLPDLQDNLFMTFGVATILSPKCRVSFRVRRAEIEL</sequence>
<comment type="similarity">
    <text evidence="3 10">Belongs to the cytochrome P450 family.</text>
</comment>
<evidence type="ECO:0000256" key="6">
    <source>
        <dbReference type="ARBA" id="ARBA00023002"/>
    </source>
</evidence>
<dbReference type="GO" id="GO:0020037">
    <property type="term" value="F:heme binding"/>
    <property type="evidence" value="ECO:0007669"/>
    <property type="project" value="InterPro"/>
</dbReference>
<comment type="pathway">
    <text evidence="2">Mycotoxin biosynthesis.</text>
</comment>
<dbReference type="EMBL" id="ML977314">
    <property type="protein sequence ID" value="KAF2120197.1"/>
    <property type="molecule type" value="Genomic_DNA"/>
</dbReference>
<evidence type="ECO:0000256" key="9">
    <source>
        <dbReference type="PIRSR" id="PIRSR602403-1"/>
    </source>
</evidence>
<protein>
    <submittedName>
        <fullName evidence="11">Cytochrome P450 monooxygenase</fullName>
    </submittedName>
</protein>
<feature type="binding site" description="axial binding residue" evidence="9">
    <location>
        <position position="473"/>
    </location>
    <ligand>
        <name>heme</name>
        <dbReference type="ChEBI" id="CHEBI:30413"/>
    </ligand>
    <ligandPart>
        <name>Fe</name>
        <dbReference type="ChEBI" id="CHEBI:18248"/>
    </ligandPart>
</feature>
<dbReference type="Pfam" id="PF00067">
    <property type="entry name" value="p450"/>
    <property type="match status" value="1"/>
</dbReference>
<dbReference type="GO" id="GO:0016705">
    <property type="term" value="F:oxidoreductase activity, acting on paired donors, with incorporation or reduction of molecular oxygen"/>
    <property type="evidence" value="ECO:0007669"/>
    <property type="project" value="InterPro"/>
</dbReference>
<evidence type="ECO:0000256" key="1">
    <source>
        <dbReference type="ARBA" id="ARBA00001971"/>
    </source>
</evidence>
<reference evidence="11" key="1">
    <citation type="journal article" date="2020" name="Stud. Mycol.">
        <title>101 Dothideomycetes genomes: a test case for predicting lifestyles and emergence of pathogens.</title>
        <authorList>
            <person name="Haridas S."/>
            <person name="Albert R."/>
            <person name="Binder M."/>
            <person name="Bloem J."/>
            <person name="Labutti K."/>
            <person name="Salamov A."/>
            <person name="Andreopoulos B."/>
            <person name="Baker S."/>
            <person name="Barry K."/>
            <person name="Bills G."/>
            <person name="Bluhm B."/>
            <person name="Cannon C."/>
            <person name="Castanera R."/>
            <person name="Culley D."/>
            <person name="Daum C."/>
            <person name="Ezra D."/>
            <person name="Gonzalez J."/>
            <person name="Henrissat B."/>
            <person name="Kuo A."/>
            <person name="Liang C."/>
            <person name="Lipzen A."/>
            <person name="Lutzoni F."/>
            <person name="Magnuson J."/>
            <person name="Mondo S."/>
            <person name="Nolan M."/>
            <person name="Ohm R."/>
            <person name="Pangilinan J."/>
            <person name="Park H.-J."/>
            <person name="Ramirez L."/>
            <person name="Alfaro M."/>
            <person name="Sun H."/>
            <person name="Tritt A."/>
            <person name="Yoshinaga Y."/>
            <person name="Zwiers L.-H."/>
            <person name="Turgeon B."/>
            <person name="Goodwin S."/>
            <person name="Spatafora J."/>
            <person name="Crous P."/>
            <person name="Grigoriev I."/>
        </authorList>
    </citation>
    <scope>NUCLEOTIDE SEQUENCE</scope>
    <source>
        <strain evidence="11">CBS 627.86</strain>
    </source>
</reference>
<dbReference type="GO" id="GO:0005506">
    <property type="term" value="F:iron ion binding"/>
    <property type="evidence" value="ECO:0007669"/>
    <property type="project" value="InterPro"/>
</dbReference>
<dbReference type="InterPro" id="IPR001128">
    <property type="entry name" value="Cyt_P450"/>
</dbReference>
<dbReference type="InterPro" id="IPR002403">
    <property type="entry name" value="Cyt_P450_E_grp-IV"/>
</dbReference>
<keyword evidence="12" id="KW-1185">Reference proteome</keyword>
<organism evidence="11 12">
    <name type="scientific">Lophiotrema nucula</name>
    <dbReference type="NCBI Taxonomy" id="690887"/>
    <lineage>
        <taxon>Eukaryota</taxon>
        <taxon>Fungi</taxon>
        <taxon>Dikarya</taxon>
        <taxon>Ascomycota</taxon>
        <taxon>Pezizomycotina</taxon>
        <taxon>Dothideomycetes</taxon>
        <taxon>Pleosporomycetidae</taxon>
        <taxon>Pleosporales</taxon>
        <taxon>Lophiotremataceae</taxon>
        <taxon>Lophiotrema</taxon>
    </lineage>
</organism>
<keyword evidence="8 10" id="KW-0503">Monooxygenase</keyword>
<evidence type="ECO:0000256" key="4">
    <source>
        <dbReference type="ARBA" id="ARBA00022617"/>
    </source>
</evidence>
<dbReference type="InterPro" id="IPR036396">
    <property type="entry name" value="Cyt_P450_sf"/>
</dbReference>
<proteinExistence type="inferred from homology"/>
<name>A0A6A5ZMZ4_9PLEO</name>
<keyword evidence="4 9" id="KW-0349">Heme</keyword>
<dbReference type="GO" id="GO:0004497">
    <property type="term" value="F:monooxygenase activity"/>
    <property type="evidence" value="ECO:0007669"/>
    <property type="project" value="UniProtKB-KW"/>
</dbReference>
<accession>A0A6A5ZMZ4</accession>
<dbReference type="PROSITE" id="PS00086">
    <property type="entry name" value="CYTOCHROME_P450"/>
    <property type="match status" value="1"/>
</dbReference>
<keyword evidence="6 10" id="KW-0560">Oxidoreductase</keyword>
<dbReference type="Proteomes" id="UP000799770">
    <property type="component" value="Unassembled WGS sequence"/>
</dbReference>
<evidence type="ECO:0000256" key="8">
    <source>
        <dbReference type="ARBA" id="ARBA00023033"/>
    </source>
</evidence>
<keyword evidence="7 9" id="KW-0408">Iron</keyword>
<dbReference type="Gene3D" id="1.10.630.10">
    <property type="entry name" value="Cytochrome P450"/>
    <property type="match status" value="1"/>
</dbReference>
<evidence type="ECO:0000256" key="3">
    <source>
        <dbReference type="ARBA" id="ARBA00010617"/>
    </source>
</evidence>
<evidence type="ECO:0000256" key="7">
    <source>
        <dbReference type="ARBA" id="ARBA00023004"/>
    </source>
</evidence>
<dbReference type="CDD" id="cd11041">
    <property type="entry name" value="CYP503A1-like"/>
    <property type="match status" value="1"/>
</dbReference>
<dbReference type="SUPFAM" id="SSF48264">
    <property type="entry name" value="Cytochrome P450"/>
    <property type="match status" value="1"/>
</dbReference>
<evidence type="ECO:0000256" key="10">
    <source>
        <dbReference type="RuleBase" id="RU000461"/>
    </source>
</evidence>
<gene>
    <name evidence="11" type="ORF">BDV96DRAFT_610229</name>
</gene>
<evidence type="ECO:0000313" key="11">
    <source>
        <dbReference type="EMBL" id="KAF2120197.1"/>
    </source>
</evidence>
<dbReference type="PRINTS" id="PR00465">
    <property type="entry name" value="EP450IV"/>
</dbReference>
<evidence type="ECO:0000313" key="12">
    <source>
        <dbReference type="Proteomes" id="UP000799770"/>
    </source>
</evidence>
<dbReference type="InterPro" id="IPR017972">
    <property type="entry name" value="Cyt_P450_CS"/>
</dbReference>